<protein>
    <submittedName>
        <fullName evidence="1">Uncharacterized protein</fullName>
    </submittedName>
</protein>
<evidence type="ECO:0000313" key="2">
    <source>
        <dbReference type="Proteomes" id="UP001190926"/>
    </source>
</evidence>
<name>A0AAD4JHC0_PERFH</name>
<reference evidence="1 2" key="1">
    <citation type="journal article" date="2021" name="Nat. Commun.">
        <title>Incipient diploidization of the medicinal plant Perilla within 10,000 years.</title>
        <authorList>
            <person name="Zhang Y."/>
            <person name="Shen Q."/>
            <person name="Leng L."/>
            <person name="Zhang D."/>
            <person name="Chen S."/>
            <person name="Shi Y."/>
            <person name="Ning Z."/>
            <person name="Chen S."/>
        </authorList>
    </citation>
    <scope>NUCLEOTIDE SEQUENCE [LARGE SCALE GENOMIC DNA]</scope>
    <source>
        <strain evidence="2">cv. PC099</strain>
    </source>
</reference>
<dbReference type="AlphaFoldDB" id="A0AAD4JHC0"/>
<organism evidence="1 2">
    <name type="scientific">Perilla frutescens var. hirtella</name>
    <name type="common">Perilla citriodora</name>
    <name type="synonym">Perilla setoyensis</name>
    <dbReference type="NCBI Taxonomy" id="608512"/>
    <lineage>
        <taxon>Eukaryota</taxon>
        <taxon>Viridiplantae</taxon>
        <taxon>Streptophyta</taxon>
        <taxon>Embryophyta</taxon>
        <taxon>Tracheophyta</taxon>
        <taxon>Spermatophyta</taxon>
        <taxon>Magnoliopsida</taxon>
        <taxon>eudicotyledons</taxon>
        <taxon>Gunneridae</taxon>
        <taxon>Pentapetalae</taxon>
        <taxon>asterids</taxon>
        <taxon>lamiids</taxon>
        <taxon>Lamiales</taxon>
        <taxon>Lamiaceae</taxon>
        <taxon>Nepetoideae</taxon>
        <taxon>Elsholtzieae</taxon>
        <taxon>Perilla</taxon>
    </lineage>
</organism>
<dbReference type="EMBL" id="SDAM02000054">
    <property type="protein sequence ID" value="KAH6833885.1"/>
    <property type="molecule type" value="Genomic_DNA"/>
</dbReference>
<keyword evidence="2" id="KW-1185">Reference proteome</keyword>
<gene>
    <name evidence="1" type="ORF">C2S53_004867</name>
</gene>
<proteinExistence type="predicted"/>
<dbReference type="Proteomes" id="UP001190926">
    <property type="component" value="Unassembled WGS sequence"/>
</dbReference>
<accession>A0AAD4JHC0</accession>
<sequence>MIRACKDHKIMIEGHQPTLSIEECIRTRKVRLIDDLWEFQWDKTIGVERQLMRIYRIWRKTKKEEIEFDLMIATEIVGVAIPKLLKPLAKEIAKESLEYTPGFRKIINFEKFMLRLMDESRCKVFGRELRDLKR</sequence>
<evidence type="ECO:0000313" key="1">
    <source>
        <dbReference type="EMBL" id="KAH6833885.1"/>
    </source>
</evidence>
<comment type="caution">
    <text evidence="1">The sequence shown here is derived from an EMBL/GenBank/DDBJ whole genome shotgun (WGS) entry which is preliminary data.</text>
</comment>